<dbReference type="GO" id="GO:0016705">
    <property type="term" value="F:oxidoreductase activity, acting on paired donors, with incorporation or reduction of molecular oxygen"/>
    <property type="evidence" value="ECO:0007669"/>
    <property type="project" value="InterPro"/>
</dbReference>
<evidence type="ECO:0000256" key="12">
    <source>
        <dbReference type="ARBA" id="ARBA00023033"/>
    </source>
</evidence>
<evidence type="ECO:0000313" key="16">
    <source>
        <dbReference type="EMBL" id="KAG5672095.1"/>
    </source>
</evidence>
<dbReference type="SUPFAM" id="SSF48264">
    <property type="entry name" value="Cytochrome P450"/>
    <property type="match status" value="1"/>
</dbReference>
<keyword evidence="7 14" id="KW-0479">Metal-binding</keyword>
<dbReference type="Proteomes" id="UP001107558">
    <property type="component" value="Chromosome 3"/>
</dbReference>
<accession>A0A9J6BQP3</accession>
<evidence type="ECO:0000313" key="17">
    <source>
        <dbReference type="Proteomes" id="UP001107558"/>
    </source>
</evidence>
<keyword evidence="9" id="KW-0492">Microsome</keyword>
<dbReference type="GO" id="GO:0005506">
    <property type="term" value="F:iron ion binding"/>
    <property type="evidence" value="ECO:0007669"/>
    <property type="project" value="InterPro"/>
</dbReference>
<dbReference type="InterPro" id="IPR002401">
    <property type="entry name" value="Cyt_P450_E_grp-I"/>
</dbReference>
<reference evidence="16" key="1">
    <citation type="submission" date="2021-03" db="EMBL/GenBank/DDBJ databases">
        <title>Chromosome level genome of the anhydrobiotic midge Polypedilum vanderplanki.</title>
        <authorList>
            <person name="Yoshida Y."/>
            <person name="Kikawada T."/>
            <person name="Gusev O."/>
        </authorList>
    </citation>
    <scope>NUCLEOTIDE SEQUENCE</scope>
    <source>
        <strain evidence="16">NIAS01</strain>
        <tissue evidence="16">Whole body or cell culture</tissue>
    </source>
</reference>
<dbReference type="GO" id="GO:0005789">
    <property type="term" value="C:endoplasmic reticulum membrane"/>
    <property type="evidence" value="ECO:0007669"/>
    <property type="project" value="UniProtKB-SubCell"/>
</dbReference>
<evidence type="ECO:0000256" key="14">
    <source>
        <dbReference type="PIRSR" id="PIRSR602401-1"/>
    </source>
</evidence>
<evidence type="ECO:0000256" key="2">
    <source>
        <dbReference type="ARBA" id="ARBA00003690"/>
    </source>
</evidence>
<evidence type="ECO:0000256" key="1">
    <source>
        <dbReference type="ARBA" id="ARBA00001971"/>
    </source>
</evidence>
<dbReference type="PANTHER" id="PTHR24292:SF54">
    <property type="entry name" value="CYP9F3-RELATED"/>
    <property type="match status" value="1"/>
</dbReference>
<evidence type="ECO:0000256" key="3">
    <source>
        <dbReference type="ARBA" id="ARBA00004174"/>
    </source>
</evidence>
<dbReference type="AlphaFoldDB" id="A0A9J6BQP3"/>
<sequence>MFVFVSLIFLFIISIYFWIKKIYSYWSEKGFLQNSNVKFPFGSLTGVGKKFTTCEALDIIYREIKGKSPVVGIYFFFKPTLMVIDPELIKKIFVQDFTYFQDRGFYHNKNSDPISANLLTLEGQEWKERRSKLSPIFSSGKMKMMFHIVDLISSRLIEAIEKDLQNSSDLEMRNWAQRFTADNISSTAFGLDAKCLEDENSEFLKHGRRLFDLTPFETLKFFFTIGCPNFCRKLGVRTNPKEPTDFFLKTFLETFEYREKNNIQRNDFVSLLLGLKELLTPIELAAEAFLMFAAGYETSSTLMTFILYELALNPDIQQKLRDEIVTRIEENDGKLTYEMLNEFKYLDMVTNETLRKYPPIPNNIRMCTKDYKIEELNLTIPKGTAIELPVYSLQHDPEYFPNPNTFDPERFNDENVKNIKQFTFFPFGEGKRQCLGLRFGLMQTKMGIAKLLINYSFSSCEKTIIPMKFVPSAPFLQPKGGLWLKVEKIL</sequence>
<gene>
    <name evidence="16" type="ORF">PVAND_002250</name>
</gene>
<dbReference type="InterPro" id="IPR001128">
    <property type="entry name" value="Cyt_P450"/>
</dbReference>
<dbReference type="PROSITE" id="PS00086">
    <property type="entry name" value="CYTOCHROME_P450"/>
    <property type="match status" value="1"/>
</dbReference>
<keyword evidence="13" id="KW-0472">Membrane</keyword>
<comment type="similarity">
    <text evidence="5 15">Belongs to the cytochrome P450 family.</text>
</comment>
<dbReference type="GO" id="GO:0020037">
    <property type="term" value="F:heme binding"/>
    <property type="evidence" value="ECO:0007669"/>
    <property type="project" value="InterPro"/>
</dbReference>
<comment type="function">
    <text evidence="2">May be involved in the metabolism of insect hormones and in the breakdown of synthetic insecticides.</text>
</comment>
<evidence type="ECO:0000256" key="13">
    <source>
        <dbReference type="ARBA" id="ARBA00023136"/>
    </source>
</evidence>
<dbReference type="PRINTS" id="PR00385">
    <property type="entry name" value="P450"/>
</dbReference>
<evidence type="ECO:0000256" key="5">
    <source>
        <dbReference type="ARBA" id="ARBA00010617"/>
    </source>
</evidence>
<evidence type="ECO:0000256" key="6">
    <source>
        <dbReference type="ARBA" id="ARBA00022617"/>
    </source>
</evidence>
<keyword evidence="17" id="KW-1185">Reference proteome</keyword>
<protein>
    <recommendedName>
        <fullName evidence="18">Cytochrome P450</fullName>
    </recommendedName>
</protein>
<name>A0A9J6BQP3_POLVA</name>
<keyword evidence="10 15" id="KW-0560">Oxidoreductase</keyword>
<proteinExistence type="inferred from homology"/>
<dbReference type="InterPro" id="IPR050476">
    <property type="entry name" value="Insect_CytP450_Detox"/>
</dbReference>
<evidence type="ECO:0008006" key="18">
    <source>
        <dbReference type="Google" id="ProtNLM"/>
    </source>
</evidence>
<evidence type="ECO:0000256" key="7">
    <source>
        <dbReference type="ARBA" id="ARBA00022723"/>
    </source>
</evidence>
<comment type="cofactor">
    <cofactor evidence="1 14">
        <name>heme</name>
        <dbReference type="ChEBI" id="CHEBI:30413"/>
    </cofactor>
</comment>
<dbReference type="PRINTS" id="PR00463">
    <property type="entry name" value="EP450I"/>
</dbReference>
<comment type="subcellular location">
    <subcellularLocation>
        <location evidence="4">Endoplasmic reticulum membrane</location>
        <topology evidence="4">Peripheral membrane protein</topology>
    </subcellularLocation>
    <subcellularLocation>
        <location evidence="3">Microsome membrane</location>
        <topology evidence="3">Peripheral membrane protein</topology>
    </subcellularLocation>
</comment>
<dbReference type="InterPro" id="IPR017972">
    <property type="entry name" value="Cyt_P450_CS"/>
</dbReference>
<dbReference type="FunFam" id="1.10.630.10:FF:000042">
    <property type="entry name" value="Cytochrome P450"/>
    <property type="match status" value="1"/>
</dbReference>
<dbReference type="InterPro" id="IPR036396">
    <property type="entry name" value="Cyt_P450_sf"/>
</dbReference>
<feature type="binding site" description="axial binding residue" evidence="14">
    <location>
        <position position="434"/>
    </location>
    <ligand>
        <name>heme</name>
        <dbReference type="ChEBI" id="CHEBI:30413"/>
    </ligand>
    <ligandPart>
        <name>Fe</name>
        <dbReference type="ChEBI" id="CHEBI:18248"/>
    </ligandPart>
</feature>
<evidence type="ECO:0000256" key="15">
    <source>
        <dbReference type="RuleBase" id="RU000461"/>
    </source>
</evidence>
<dbReference type="Gene3D" id="1.10.630.10">
    <property type="entry name" value="Cytochrome P450"/>
    <property type="match status" value="1"/>
</dbReference>
<keyword evidence="8" id="KW-0256">Endoplasmic reticulum</keyword>
<evidence type="ECO:0000256" key="10">
    <source>
        <dbReference type="ARBA" id="ARBA00023002"/>
    </source>
</evidence>
<keyword evidence="6 14" id="KW-0349">Heme</keyword>
<comment type="caution">
    <text evidence="16">The sequence shown here is derived from an EMBL/GenBank/DDBJ whole genome shotgun (WGS) entry which is preliminary data.</text>
</comment>
<dbReference type="PANTHER" id="PTHR24292">
    <property type="entry name" value="CYTOCHROME P450"/>
    <property type="match status" value="1"/>
</dbReference>
<evidence type="ECO:0000256" key="4">
    <source>
        <dbReference type="ARBA" id="ARBA00004406"/>
    </source>
</evidence>
<organism evidence="16 17">
    <name type="scientific">Polypedilum vanderplanki</name>
    <name type="common">Sleeping chironomid midge</name>
    <dbReference type="NCBI Taxonomy" id="319348"/>
    <lineage>
        <taxon>Eukaryota</taxon>
        <taxon>Metazoa</taxon>
        <taxon>Ecdysozoa</taxon>
        <taxon>Arthropoda</taxon>
        <taxon>Hexapoda</taxon>
        <taxon>Insecta</taxon>
        <taxon>Pterygota</taxon>
        <taxon>Neoptera</taxon>
        <taxon>Endopterygota</taxon>
        <taxon>Diptera</taxon>
        <taxon>Nematocera</taxon>
        <taxon>Chironomoidea</taxon>
        <taxon>Chironomidae</taxon>
        <taxon>Chironominae</taxon>
        <taxon>Polypedilum</taxon>
        <taxon>Polypedilum</taxon>
    </lineage>
</organism>
<dbReference type="GO" id="GO:0004497">
    <property type="term" value="F:monooxygenase activity"/>
    <property type="evidence" value="ECO:0007669"/>
    <property type="project" value="UniProtKB-KW"/>
</dbReference>
<dbReference type="OrthoDB" id="2789670at2759"/>
<keyword evidence="11 14" id="KW-0408">Iron</keyword>
<evidence type="ECO:0000256" key="8">
    <source>
        <dbReference type="ARBA" id="ARBA00022824"/>
    </source>
</evidence>
<dbReference type="Pfam" id="PF00067">
    <property type="entry name" value="p450"/>
    <property type="match status" value="1"/>
</dbReference>
<evidence type="ECO:0000256" key="11">
    <source>
        <dbReference type="ARBA" id="ARBA00023004"/>
    </source>
</evidence>
<dbReference type="CDD" id="cd11056">
    <property type="entry name" value="CYP6-like"/>
    <property type="match status" value="1"/>
</dbReference>
<keyword evidence="12 15" id="KW-0503">Monooxygenase</keyword>
<dbReference type="EMBL" id="JADBJN010000003">
    <property type="protein sequence ID" value="KAG5672095.1"/>
    <property type="molecule type" value="Genomic_DNA"/>
</dbReference>
<evidence type="ECO:0000256" key="9">
    <source>
        <dbReference type="ARBA" id="ARBA00022848"/>
    </source>
</evidence>